<feature type="region of interest" description="Disordered" evidence="1">
    <location>
        <begin position="38"/>
        <end position="60"/>
    </location>
</feature>
<evidence type="ECO:0000313" key="2">
    <source>
        <dbReference type="EMBL" id="RUS24886.1"/>
    </source>
</evidence>
<protein>
    <submittedName>
        <fullName evidence="2">Uncharacterized protein</fullName>
    </submittedName>
</protein>
<organism evidence="2 3">
    <name type="scientific">Jimgerdemannia flammicorona</name>
    <dbReference type="NCBI Taxonomy" id="994334"/>
    <lineage>
        <taxon>Eukaryota</taxon>
        <taxon>Fungi</taxon>
        <taxon>Fungi incertae sedis</taxon>
        <taxon>Mucoromycota</taxon>
        <taxon>Mucoromycotina</taxon>
        <taxon>Endogonomycetes</taxon>
        <taxon>Endogonales</taxon>
        <taxon>Endogonaceae</taxon>
        <taxon>Jimgerdemannia</taxon>
    </lineage>
</organism>
<sequence length="60" mass="7109">MSRDDRIRPVWLIDIMHPLYFTSLLYLYPISHRFPVIERTGEDGSPGRVRREPPQNNGRS</sequence>
<proteinExistence type="predicted"/>
<keyword evidence="3" id="KW-1185">Reference proteome</keyword>
<accession>A0A433Q533</accession>
<evidence type="ECO:0000256" key="1">
    <source>
        <dbReference type="SAM" id="MobiDB-lite"/>
    </source>
</evidence>
<name>A0A433Q533_9FUNG</name>
<reference evidence="2 3" key="1">
    <citation type="journal article" date="2018" name="New Phytol.">
        <title>Phylogenomics of Endogonaceae and evolution of mycorrhizas within Mucoromycota.</title>
        <authorList>
            <person name="Chang Y."/>
            <person name="Desiro A."/>
            <person name="Na H."/>
            <person name="Sandor L."/>
            <person name="Lipzen A."/>
            <person name="Clum A."/>
            <person name="Barry K."/>
            <person name="Grigoriev I.V."/>
            <person name="Martin F.M."/>
            <person name="Stajich J.E."/>
            <person name="Smith M.E."/>
            <person name="Bonito G."/>
            <person name="Spatafora J.W."/>
        </authorList>
    </citation>
    <scope>NUCLEOTIDE SEQUENCE [LARGE SCALE GENOMIC DNA]</scope>
    <source>
        <strain evidence="2 3">AD002</strain>
    </source>
</reference>
<dbReference type="Proteomes" id="UP000274822">
    <property type="component" value="Unassembled WGS sequence"/>
</dbReference>
<dbReference type="AlphaFoldDB" id="A0A433Q533"/>
<gene>
    <name evidence="2" type="ORF">BC938DRAFT_472942</name>
</gene>
<comment type="caution">
    <text evidence="2">The sequence shown here is derived from an EMBL/GenBank/DDBJ whole genome shotgun (WGS) entry which is preliminary data.</text>
</comment>
<evidence type="ECO:0000313" key="3">
    <source>
        <dbReference type="Proteomes" id="UP000274822"/>
    </source>
</evidence>
<dbReference type="EMBL" id="RBNJ01014645">
    <property type="protein sequence ID" value="RUS24886.1"/>
    <property type="molecule type" value="Genomic_DNA"/>
</dbReference>